<evidence type="ECO:0000256" key="1">
    <source>
        <dbReference type="SAM" id="SignalP"/>
    </source>
</evidence>
<protein>
    <submittedName>
        <fullName evidence="2">Uncharacterized protein</fullName>
    </submittedName>
</protein>
<dbReference type="Proteomes" id="UP001239213">
    <property type="component" value="Unassembled WGS sequence"/>
</dbReference>
<dbReference type="AlphaFoldDB" id="A0AAI9VCS0"/>
<gene>
    <name evidence="2" type="ORF">CCUS01_16524</name>
</gene>
<organism evidence="2 3">
    <name type="scientific">Colletotrichum cuscutae</name>
    <dbReference type="NCBI Taxonomy" id="1209917"/>
    <lineage>
        <taxon>Eukaryota</taxon>
        <taxon>Fungi</taxon>
        <taxon>Dikarya</taxon>
        <taxon>Ascomycota</taxon>
        <taxon>Pezizomycotina</taxon>
        <taxon>Sordariomycetes</taxon>
        <taxon>Hypocreomycetidae</taxon>
        <taxon>Glomerellales</taxon>
        <taxon>Glomerellaceae</taxon>
        <taxon>Colletotrichum</taxon>
        <taxon>Colletotrichum acutatum species complex</taxon>
    </lineage>
</organism>
<evidence type="ECO:0000313" key="2">
    <source>
        <dbReference type="EMBL" id="KAK1478231.1"/>
    </source>
</evidence>
<proteinExistence type="predicted"/>
<accession>A0AAI9VCS0</accession>
<comment type="caution">
    <text evidence="2">The sequence shown here is derived from an EMBL/GenBank/DDBJ whole genome shotgun (WGS) entry which is preliminary data.</text>
</comment>
<feature type="signal peptide" evidence="1">
    <location>
        <begin position="1"/>
        <end position="22"/>
    </location>
</feature>
<reference evidence="2" key="1">
    <citation type="submission" date="2016-11" db="EMBL/GenBank/DDBJ databases">
        <title>The genome sequence of Colletotrichum cuscutae.</title>
        <authorList>
            <person name="Baroncelli R."/>
        </authorList>
    </citation>
    <scope>NUCLEOTIDE SEQUENCE</scope>
    <source>
        <strain evidence="2">IMI 304802</strain>
    </source>
</reference>
<name>A0AAI9VCS0_9PEZI</name>
<evidence type="ECO:0000313" key="3">
    <source>
        <dbReference type="Proteomes" id="UP001239213"/>
    </source>
</evidence>
<keyword evidence="3" id="KW-1185">Reference proteome</keyword>
<feature type="chain" id="PRO_5042568223" evidence="1">
    <location>
        <begin position="23"/>
        <end position="198"/>
    </location>
</feature>
<keyword evidence="1" id="KW-0732">Signal</keyword>
<dbReference type="EMBL" id="MPDP01000127">
    <property type="protein sequence ID" value="KAK1478231.1"/>
    <property type="molecule type" value="Genomic_DNA"/>
</dbReference>
<sequence>MRLTGALALLLAVATASPVAVADIGSKDVKEINGLPVVSVEALQSIEARDALITKDVIAAGKADAPVENSLQARVWPASHQSDHFRAGNGWANRVKTRIIVSGVHLVVTAWFNDIHTMFVQFEPDFPSGTFTHFMKSDSKEPELTSSKAPNFLMAGLEDLATGFLRQPWRIAWDSIYSLTTRGGETLQFDNQFVMWWN</sequence>